<feature type="active site" description="Proton donor" evidence="15">
    <location>
        <position position="17"/>
    </location>
</feature>
<proteinExistence type="inferred from homology"/>
<feature type="binding site" evidence="17">
    <location>
        <position position="99"/>
    </location>
    <ligand>
        <name>Zn(2+)</name>
        <dbReference type="ChEBI" id="CHEBI:29105"/>
    </ligand>
</feature>
<evidence type="ECO:0000256" key="13">
    <source>
        <dbReference type="ARBA" id="ARBA00061616"/>
    </source>
</evidence>
<evidence type="ECO:0000256" key="11">
    <source>
        <dbReference type="ARBA" id="ARBA00022842"/>
    </source>
</evidence>
<feature type="binding site" evidence="17">
    <location>
        <position position="105"/>
    </location>
    <ligand>
        <name>Zn(2+)</name>
        <dbReference type="ChEBI" id="CHEBI:29105"/>
    </ligand>
</feature>
<evidence type="ECO:0000256" key="3">
    <source>
        <dbReference type="ARBA" id="ARBA00001947"/>
    </source>
</evidence>
<feature type="site" description="Stabilizes the phosphoryl group" evidence="16">
    <location>
        <position position="58"/>
    </location>
</feature>
<evidence type="ECO:0000256" key="8">
    <source>
        <dbReference type="ARBA" id="ARBA00022723"/>
    </source>
</evidence>
<evidence type="ECO:0000256" key="1">
    <source>
        <dbReference type="ARBA" id="ARBA00001226"/>
    </source>
</evidence>
<feature type="binding site" evidence="17">
    <location>
        <position position="135"/>
    </location>
    <ligand>
        <name>Mg(2+)</name>
        <dbReference type="ChEBI" id="CHEBI:18420"/>
    </ligand>
</feature>
<feature type="site" description="Contributes to substrate recognition" evidence="16">
    <location>
        <position position="108"/>
    </location>
</feature>
<dbReference type="FunFam" id="3.40.50.1000:FF:000168">
    <property type="entry name" value="D,D-heptose 1,7-bisphosphate phosphatase"/>
    <property type="match status" value="1"/>
</dbReference>
<dbReference type="PIRSF" id="PIRSF004682">
    <property type="entry name" value="GmhB"/>
    <property type="match status" value="1"/>
</dbReference>
<dbReference type="RefSeq" id="WP_093308371.1">
    <property type="nucleotide sequence ID" value="NZ_FNYH01000002.1"/>
</dbReference>
<evidence type="ECO:0000256" key="9">
    <source>
        <dbReference type="ARBA" id="ARBA00022801"/>
    </source>
</evidence>
<keyword evidence="8 17" id="KW-0479">Metal-binding</keyword>
<comment type="pathway">
    <text evidence="5">Nucleotide-sugar biosynthesis; ADP-L-glycero-beta-D-manno-heptose biosynthesis; ADP-L-glycero-beta-D-manno-heptose from D-glycero-beta-D-manno-heptose 7-phosphate: step 2/4.</text>
</comment>
<organism evidence="18 19">
    <name type="scientific">Allopseudospirillum japonicum</name>
    <dbReference type="NCBI Taxonomy" id="64971"/>
    <lineage>
        <taxon>Bacteria</taxon>
        <taxon>Pseudomonadati</taxon>
        <taxon>Pseudomonadota</taxon>
        <taxon>Gammaproteobacteria</taxon>
        <taxon>Oceanospirillales</taxon>
        <taxon>Oceanospirillaceae</taxon>
        <taxon>Allopseudospirillum</taxon>
    </lineage>
</organism>
<dbReference type="GO" id="GO:0034200">
    <property type="term" value="F:D-glycero-beta-D-manno-heptose 1,7-bisphosphate 7-phosphatase activity"/>
    <property type="evidence" value="ECO:0007669"/>
    <property type="project" value="UniProtKB-EC"/>
</dbReference>
<evidence type="ECO:0000256" key="10">
    <source>
        <dbReference type="ARBA" id="ARBA00022833"/>
    </source>
</evidence>
<dbReference type="InterPro" id="IPR036412">
    <property type="entry name" value="HAD-like_sf"/>
</dbReference>
<dbReference type="Gene3D" id="3.40.50.1000">
    <property type="entry name" value="HAD superfamily/HAD-like"/>
    <property type="match status" value="1"/>
</dbReference>
<feature type="binding site" evidence="17">
    <location>
        <position position="97"/>
    </location>
    <ligand>
        <name>Zn(2+)</name>
        <dbReference type="ChEBI" id="CHEBI:29105"/>
    </ligand>
</feature>
<feature type="site" description="Stabilizes the phosphoryl group" evidence="16">
    <location>
        <position position="109"/>
    </location>
</feature>
<dbReference type="InterPro" id="IPR004446">
    <property type="entry name" value="Heptose_bisP_phosphatase"/>
</dbReference>
<comment type="subunit">
    <text evidence="6">Monomer.</text>
</comment>
<evidence type="ECO:0000313" key="19">
    <source>
        <dbReference type="Proteomes" id="UP000242999"/>
    </source>
</evidence>
<evidence type="ECO:0000256" key="2">
    <source>
        <dbReference type="ARBA" id="ARBA00001946"/>
    </source>
</evidence>
<dbReference type="NCBIfam" id="NF006506">
    <property type="entry name" value="PRK08942.1"/>
    <property type="match status" value="1"/>
</dbReference>
<dbReference type="AlphaFoldDB" id="A0A1H6QLI9"/>
<keyword evidence="9 14" id="KW-0378">Hydrolase</keyword>
<evidence type="ECO:0000256" key="4">
    <source>
        <dbReference type="ARBA" id="ARBA00004496"/>
    </source>
</evidence>
<comment type="catalytic activity">
    <reaction evidence="1">
        <text>D-glycero-beta-D-manno-heptose 1,7-bisphosphate + H2O = D-glycero-beta-D-manno-heptose 1-phosphate + phosphate</text>
        <dbReference type="Rhea" id="RHEA:28518"/>
        <dbReference type="ChEBI" id="CHEBI:15377"/>
        <dbReference type="ChEBI" id="CHEBI:43474"/>
        <dbReference type="ChEBI" id="CHEBI:60208"/>
        <dbReference type="ChEBI" id="CHEBI:61593"/>
        <dbReference type="EC" id="3.1.3.82"/>
    </reaction>
</comment>
<dbReference type="InterPro" id="IPR023214">
    <property type="entry name" value="HAD_sf"/>
</dbReference>
<dbReference type="STRING" id="64971.SAMN05421831_10212"/>
<dbReference type="Pfam" id="PF13242">
    <property type="entry name" value="Hydrolase_like"/>
    <property type="match status" value="1"/>
</dbReference>
<keyword evidence="19" id="KW-1185">Reference proteome</keyword>
<evidence type="ECO:0000256" key="6">
    <source>
        <dbReference type="ARBA" id="ARBA00011245"/>
    </source>
</evidence>
<comment type="subcellular location">
    <subcellularLocation>
        <location evidence="4 14">Cytoplasm</location>
    </subcellularLocation>
</comment>
<evidence type="ECO:0000256" key="17">
    <source>
        <dbReference type="PIRSR" id="PIRSR004682-4"/>
    </source>
</evidence>
<comment type="cofactor">
    <cofactor evidence="3 17">
        <name>Zn(2+)</name>
        <dbReference type="ChEBI" id="CHEBI:29105"/>
    </cofactor>
</comment>
<dbReference type="PANTHER" id="PTHR42891:SF1">
    <property type="entry name" value="D-GLYCERO-BETA-D-MANNO-HEPTOSE-1,7-BISPHOSPHATE 7-PHOSPHATASE"/>
    <property type="match status" value="1"/>
</dbReference>
<feature type="binding site" evidence="17">
    <location>
        <position position="17"/>
    </location>
    <ligand>
        <name>Mg(2+)</name>
        <dbReference type="ChEBI" id="CHEBI:18420"/>
    </ligand>
</feature>
<evidence type="ECO:0000256" key="16">
    <source>
        <dbReference type="PIRSR" id="PIRSR004682-3"/>
    </source>
</evidence>
<keyword evidence="10 17" id="KW-0862">Zinc</keyword>
<dbReference type="NCBIfam" id="TIGR01656">
    <property type="entry name" value="Histidinol-ppas"/>
    <property type="match status" value="1"/>
</dbReference>
<dbReference type="InterPro" id="IPR006549">
    <property type="entry name" value="HAD-SF_hydro_IIIA"/>
</dbReference>
<keyword evidence="11 17" id="KW-0460">Magnesium</keyword>
<dbReference type="CDD" id="cd07503">
    <property type="entry name" value="HAD_HisB-N"/>
    <property type="match status" value="1"/>
</dbReference>
<dbReference type="GO" id="GO:0005737">
    <property type="term" value="C:cytoplasm"/>
    <property type="evidence" value="ECO:0007669"/>
    <property type="project" value="UniProtKB-SubCell"/>
</dbReference>
<name>A0A1H6QLI9_9GAMM</name>
<dbReference type="InterPro" id="IPR006543">
    <property type="entry name" value="Histidinol-phos"/>
</dbReference>
<protein>
    <recommendedName>
        <fullName evidence="14">D,D-heptose 1,7-bisphosphate phosphatase</fullName>
        <ecNumber evidence="14">3.1.3.-</ecNumber>
    </recommendedName>
</protein>
<feature type="active site" description="Nucleophile" evidence="15">
    <location>
        <position position="15"/>
    </location>
</feature>
<dbReference type="PANTHER" id="PTHR42891">
    <property type="entry name" value="D-GLYCERO-BETA-D-MANNO-HEPTOSE-1,7-BISPHOSPHATE 7-PHOSPHATASE"/>
    <property type="match status" value="1"/>
</dbReference>
<evidence type="ECO:0000313" key="18">
    <source>
        <dbReference type="EMBL" id="SEI44529.1"/>
    </source>
</evidence>
<dbReference type="OrthoDB" id="9781367at2"/>
<dbReference type="GO" id="GO:0005975">
    <property type="term" value="P:carbohydrate metabolic process"/>
    <property type="evidence" value="ECO:0007669"/>
    <property type="project" value="InterPro"/>
</dbReference>
<dbReference type="GO" id="GO:0046872">
    <property type="term" value="F:metal ion binding"/>
    <property type="evidence" value="ECO:0007669"/>
    <property type="project" value="UniProtKB-KW"/>
</dbReference>
<dbReference type="EC" id="3.1.3.-" evidence="14"/>
<gene>
    <name evidence="18" type="ORF">SAMN05421831_10212</name>
</gene>
<reference evidence="19" key="1">
    <citation type="submission" date="2016-10" db="EMBL/GenBank/DDBJ databases">
        <authorList>
            <person name="Varghese N."/>
            <person name="Submissions S."/>
        </authorList>
    </citation>
    <scope>NUCLEOTIDE SEQUENCE [LARGE SCALE GENOMIC DNA]</scope>
    <source>
        <strain evidence="19">DSM 7165</strain>
    </source>
</reference>
<dbReference type="EMBL" id="FNYH01000002">
    <property type="protein sequence ID" value="SEI44529.1"/>
    <property type="molecule type" value="Genomic_DNA"/>
</dbReference>
<keyword evidence="7 14" id="KW-0963">Cytoplasm</keyword>
<sequence>MSDCQPETSQVIILDRDGVINYDSDAFVKSADEWIPIPYSIQAIARLSQAGWRIAIATNQSGVARGHFSEAILGEMHQKMLDLVTAAGGHISHIEYCPHGPDSLCECRKPRSGMIRAIGQAFELSSFDGVYMVGDSLRDLQAGAAEGCTPVLVRTGKGKKTLIELPDSNVKDALIFADLADFADWVLGTQAKQAASA</sequence>
<comment type="cofactor">
    <cofactor evidence="2 17">
        <name>Mg(2+)</name>
        <dbReference type="ChEBI" id="CHEBI:18420"/>
    </cofactor>
</comment>
<evidence type="ECO:0000256" key="15">
    <source>
        <dbReference type="PIRSR" id="PIRSR004682-1"/>
    </source>
</evidence>
<evidence type="ECO:0000256" key="14">
    <source>
        <dbReference type="PIRNR" id="PIRNR004682"/>
    </source>
</evidence>
<dbReference type="SUPFAM" id="SSF56784">
    <property type="entry name" value="HAD-like"/>
    <property type="match status" value="1"/>
</dbReference>
<evidence type="ECO:0000256" key="7">
    <source>
        <dbReference type="ARBA" id="ARBA00022490"/>
    </source>
</evidence>
<accession>A0A1H6QLI9</accession>
<feature type="binding site" evidence="17">
    <location>
        <position position="107"/>
    </location>
    <ligand>
        <name>Zn(2+)</name>
        <dbReference type="ChEBI" id="CHEBI:29105"/>
    </ligand>
</feature>
<evidence type="ECO:0000256" key="12">
    <source>
        <dbReference type="ARBA" id="ARBA00023277"/>
    </source>
</evidence>
<dbReference type="Proteomes" id="UP000242999">
    <property type="component" value="Unassembled WGS sequence"/>
</dbReference>
<keyword evidence="12 14" id="KW-0119">Carbohydrate metabolism</keyword>
<comment type="similarity">
    <text evidence="13 14">Belongs to the gmhB family.</text>
</comment>
<evidence type="ECO:0000256" key="5">
    <source>
        <dbReference type="ARBA" id="ARBA00004708"/>
    </source>
</evidence>
<feature type="binding site" evidence="17">
    <location>
        <position position="15"/>
    </location>
    <ligand>
        <name>Mg(2+)</name>
        <dbReference type="ChEBI" id="CHEBI:18420"/>
    </ligand>
</feature>
<dbReference type="NCBIfam" id="TIGR01662">
    <property type="entry name" value="HAD-SF-IIIA"/>
    <property type="match status" value="1"/>
</dbReference>